<evidence type="ECO:0000256" key="11">
    <source>
        <dbReference type="RuleBase" id="RU000679"/>
    </source>
</evidence>
<reference evidence="13" key="1">
    <citation type="submission" date="2021-02" db="EMBL/GenBank/DDBJ databases">
        <authorList>
            <person name="Nowell W R."/>
        </authorList>
    </citation>
    <scope>NUCLEOTIDE SEQUENCE</scope>
</reference>
<dbReference type="Pfam" id="PF00858">
    <property type="entry name" value="ASC"/>
    <property type="match status" value="1"/>
</dbReference>
<evidence type="ECO:0000256" key="12">
    <source>
        <dbReference type="SAM" id="Phobius"/>
    </source>
</evidence>
<keyword evidence="4 11" id="KW-0812">Transmembrane</keyword>
<evidence type="ECO:0000256" key="6">
    <source>
        <dbReference type="ARBA" id="ARBA00023053"/>
    </source>
</evidence>
<evidence type="ECO:0000313" key="13">
    <source>
        <dbReference type="EMBL" id="CAF1527473.1"/>
    </source>
</evidence>
<evidence type="ECO:0000256" key="3">
    <source>
        <dbReference type="ARBA" id="ARBA00022461"/>
    </source>
</evidence>
<evidence type="ECO:0000256" key="4">
    <source>
        <dbReference type="ARBA" id="ARBA00022692"/>
    </source>
</evidence>
<keyword evidence="7 11" id="KW-0406">Ion transport</keyword>
<keyword evidence="9 11" id="KW-0739">Sodium transport</keyword>
<dbReference type="GO" id="GO:0005886">
    <property type="term" value="C:plasma membrane"/>
    <property type="evidence" value="ECO:0007669"/>
    <property type="project" value="TreeGrafter"/>
</dbReference>
<keyword evidence="10 11" id="KW-0407">Ion channel</keyword>
<organism evidence="13 14">
    <name type="scientific">Adineta ricciae</name>
    <name type="common">Rotifer</name>
    <dbReference type="NCBI Taxonomy" id="249248"/>
    <lineage>
        <taxon>Eukaryota</taxon>
        <taxon>Metazoa</taxon>
        <taxon>Spiralia</taxon>
        <taxon>Gnathifera</taxon>
        <taxon>Rotifera</taxon>
        <taxon>Eurotatoria</taxon>
        <taxon>Bdelloidea</taxon>
        <taxon>Adinetida</taxon>
        <taxon>Adinetidae</taxon>
        <taxon>Adineta</taxon>
    </lineage>
</organism>
<keyword evidence="2 11" id="KW-0813">Transport</keyword>
<evidence type="ECO:0000256" key="10">
    <source>
        <dbReference type="ARBA" id="ARBA00023303"/>
    </source>
</evidence>
<gene>
    <name evidence="13" type="ORF">XAT740_LOCUS41216</name>
</gene>
<dbReference type="AlphaFoldDB" id="A0A815V4U2"/>
<keyword evidence="6" id="KW-0915">Sodium</keyword>
<dbReference type="Gene3D" id="1.10.287.770">
    <property type="entry name" value="YojJ-like"/>
    <property type="match status" value="1"/>
</dbReference>
<comment type="caution">
    <text evidence="13">The sequence shown here is derived from an EMBL/GenBank/DDBJ whole genome shotgun (WGS) entry which is preliminary data.</text>
</comment>
<name>A0A815V4U2_ADIRI</name>
<comment type="subcellular location">
    <subcellularLocation>
        <location evidence="1">Membrane</location>
        <topology evidence="1">Multi-pass membrane protein</topology>
    </subcellularLocation>
</comment>
<dbReference type="InterPro" id="IPR001873">
    <property type="entry name" value="ENaC"/>
</dbReference>
<dbReference type="PRINTS" id="PR01078">
    <property type="entry name" value="AMINACHANNEL"/>
</dbReference>
<evidence type="ECO:0000256" key="8">
    <source>
        <dbReference type="ARBA" id="ARBA00023136"/>
    </source>
</evidence>
<dbReference type="GO" id="GO:0015280">
    <property type="term" value="F:ligand-gated sodium channel activity"/>
    <property type="evidence" value="ECO:0007669"/>
    <property type="project" value="TreeGrafter"/>
</dbReference>
<evidence type="ECO:0000256" key="5">
    <source>
        <dbReference type="ARBA" id="ARBA00022989"/>
    </source>
</evidence>
<proteinExistence type="inferred from homology"/>
<accession>A0A815V4U2</accession>
<dbReference type="Gene3D" id="2.60.470.10">
    <property type="entry name" value="Acid-sensing ion channels like domains"/>
    <property type="match status" value="1"/>
</dbReference>
<keyword evidence="8 12" id="KW-0472">Membrane</keyword>
<dbReference type="EMBL" id="CAJNOR010004790">
    <property type="protein sequence ID" value="CAF1527473.1"/>
    <property type="molecule type" value="Genomic_DNA"/>
</dbReference>
<keyword evidence="3 11" id="KW-0894">Sodium channel</keyword>
<protein>
    <submittedName>
        <fullName evidence="13">Uncharacterized protein</fullName>
    </submittedName>
</protein>
<feature type="transmembrane region" description="Helical" evidence="12">
    <location>
        <begin position="47"/>
        <end position="73"/>
    </location>
</feature>
<keyword evidence="14" id="KW-1185">Reference proteome</keyword>
<evidence type="ECO:0000256" key="1">
    <source>
        <dbReference type="ARBA" id="ARBA00004141"/>
    </source>
</evidence>
<evidence type="ECO:0000313" key="14">
    <source>
        <dbReference type="Proteomes" id="UP000663828"/>
    </source>
</evidence>
<evidence type="ECO:0000256" key="2">
    <source>
        <dbReference type="ARBA" id="ARBA00022448"/>
    </source>
</evidence>
<evidence type="ECO:0000256" key="9">
    <source>
        <dbReference type="ARBA" id="ARBA00023201"/>
    </source>
</evidence>
<sequence>MDNIAGSTKSKHFIEQRRRSIVIDYLIATSTHGLRGVGRAYSKSNKIFWIITFTFATGLMFYFVISAILQYFAYPTETNVEINLDSQMNFPAVTVYSGNPNPYNRINASLVDFFYRLYPSNVTFNQSFLNSLQIPLYIDLFNRNKTEELRSISFQLTDMMLSCTYNGISCLDAFIASITPSFGNCYTFNWKTSTPFFTLNNFSSTFVARDGLAMSFYIPRESYFPTTLFDAGLVILLHDNNELPIPEENGLSLTPGLSYYLTYRKSETTFLPAPYTQCTSAVADDLLSLYQTTFINQTASKIAAYSESICRELCEQSYTFSQCSCIVPSDFFTRHIYTLDGQLIAANICVPFAEQLECSFNSKQRFSADIKLQTLWCDRCHPQCQHTDFSIELSSMAAPSTAELEQWRILLINGTNASTILVPSDFEQRFDYYFERNYLKVLVACGNKYVTKYSQAAKLSFVDTFSAVGGQTGLWIGLSVLSVIELSELAYRLIYKQIIRWKKNRTIAVNASTTVVINGK</sequence>
<dbReference type="Proteomes" id="UP000663828">
    <property type="component" value="Unassembled WGS sequence"/>
</dbReference>
<evidence type="ECO:0000256" key="7">
    <source>
        <dbReference type="ARBA" id="ARBA00023065"/>
    </source>
</evidence>
<comment type="similarity">
    <text evidence="11">Belongs to the amiloride-sensitive sodium channel (TC 1.A.6) family.</text>
</comment>
<dbReference type="PANTHER" id="PTHR11690">
    <property type="entry name" value="AMILORIDE-SENSITIVE SODIUM CHANNEL-RELATED"/>
    <property type="match status" value="1"/>
</dbReference>
<keyword evidence="5 12" id="KW-1133">Transmembrane helix</keyword>